<sequence>MYYNTNESPKRGSSSGIRFPFKEVYPRLSVAHYFLHGIC</sequence>
<reference evidence="1 2" key="2">
    <citation type="submission" date="2007-09" db="EMBL/GenBank/DDBJ databases">
        <title>Draft genome sequence of Clostridium bolteae (ATCC BAA-613).</title>
        <authorList>
            <person name="Sudarsanam P."/>
            <person name="Ley R."/>
            <person name="Guruge J."/>
            <person name="Turnbaugh P.J."/>
            <person name="Mahowald M."/>
            <person name="Liep D."/>
            <person name="Gordon J."/>
        </authorList>
    </citation>
    <scope>NUCLEOTIDE SEQUENCE [LARGE SCALE GENOMIC DNA]</scope>
    <source>
        <strain evidence="2">ATCC BAA-613 / DSM 15670 / CCUG 46953 / JCM 12243 / WAL 16351</strain>
    </source>
</reference>
<proteinExistence type="predicted"/>
<evidence type="ECO:0000313" key="1">
    <source>
        <dbReference type="EMBL" id="EDP13753.1"/>
    </source>
</evidence>
<protein>
    <submittedName>
        <fullName evidence="1">Uncharacterized protein</fullName>
    </submittedName>
</protein>
<reference evidence="1 2" key="1">
    <citation type="submission" date="2007-08" db="EMBL/GenBank/DDBJ databases">
        <authorList>
            <person name="Fulton L."/>
            <person name="Clifton S."/>
            <person name="Fulton B."/>
            <person name="Xu J."/>
            <person name="Minx P."/>
            <person name="Pepin K.H."/>
            <person name="Johnson M."/>
            <person name="Thiruvilangam P."/>
            <person name="Bhonagiri V."/>
            <person name="Nash W.E."/>
            <person name="Mardis E.R."/>
            <person name="Wilson R.K."/>
        </authorList>
    </citation>
    <scope>NUCLEOTIDE SEQUENCE [LARGE SCALE GENOMIC DNA]</scope>
    <source>
        <strain evidence="2">ATCC BAA-613 / DSM 15670 / CCUG 46953 / JCM 12243 / WAL 16351</strain>
    </source>
</reference>
<organism evidence="1 2">
    <name type="scientific">Enterocloster bolteae (strain ATCC BAA-613 / DSM 15670 / CCUG 46953 / JCM 12243 / WAL 16351)</name>
    <name type="common">Clostridium bolteae</name>
    <dbReference type="NCBI Taxonomy" id="411902"/>
    <lineage>
        <taxon>Bacteria</taxon>
        <taxon>Bacillati</taxon>
        <taxon>Bacillota</taxon>
        <taxon>Clostridia</taxon>
        <taxon>Lachnospirales</taxon>
        <taxon>Lachnospiraceae</taxon>
        <taxon>Enterocloster</taxon>
    </lineage>
</organism>
<name>A8S1D1_ENTBW</name>
<comment type="caution">
    <text evidence="1">The sequence shown here is derived from an EMBL/GenBank/DDBJ whole genome shotgun (WGS) entry which is preliminary data.</text>
</comment>
<dbReference type="Proteomes" id="UP000005396">
    <property type="component" value="Unassembled WGS sequence"/>
</dbReference>
<dbReference type="HOGENOM" id="CLU_3307294_0_0_9"/>
<dbReference type="PaxDb" id="411902-CLOBOL_05930"/>
<dbReference type="EMBL" id="ABCC02000046">
    <property type="protein sequence ID" value="EDP13753.1"/>
    <property type="molecule type" value="Genomic_DNA"/>
</dbReference>
<evidence type="ECO:0000313" key="2">
    <source>
        <dbReference type="Proteomes" id="UP000005396"/>
    </source>
</evidence>
<accession>A8S1D1</accession>
<dbReference type="AlphaFoldDB" id="A8S1D1"/>
<gene>
    <name evidence="1" type="ORF">CLOBOL_05930</name>
</gene>